<feature type="chain" id="PRO_5015348802" description="VWFA domain-containing protein" evidence="1">
    <location>
        <begin position="21"/>
        <end position="642"/>
    </location>
</feature>
<keyword evidence="1" id="KW-0732">Signal</keyword>
<reference evidence="4" key="1">
    <citation type="submission" date="2018-03" db="EMBL/GenBank/DDBJ databases">
        <authorList>
            <person name="Rodrigo-Torres L."/>
            <person name="Arahal R. D."/>
            <person name="Lucena T."/>
        </authorList>
    </citation>
    <scope>NUCLEOTIDE SEQUENCE [LARGE SCALE GENOMIC DNA]</scope>
    <source>
        <strain evidence="4">CECT 7615</strain>
    </source>
</reference>
<name>A0A2R8CAG0_9RHOB</name>
<dbReference type="InterPro" id="IPR036465">
    <property type="entry name" value="vWFA_dom_sf"/>
</dbReference>
<evidence type="ECO:0000259" key="2">
    <source>
        <dbReference type="PROSITE" id="PS50234"/>
    </source>
</evidence>
<dbReference type="SUPFAM" id="SSF53300">
    <property type="entry name" value="vWA-like"/>
    <property type="match status" value="1"/>
</dbReference>
<dbReference type="InterPro" id="IPR002035">
    <property type="entry name" value="VWF_A"/>
</dbReference>
<evidence type="ECO:0000313" key="4">
    <source>
        <dbReference type="Proteomes" id="UP000244898"/>
    </source>
</evidence>
<organism evidence="3 4">
    <name type="scientific">Falsiruegeria mediterranea M17</name>
    <dbReference type="NCBI Taxonomy" id="1200281"/>
    <lineage>
        <taxon>Bacteria</taxon>
        <taxon>Pseudomonadati</taxon>
        <taxon>Pseudomonadota</taxon>
        <taxon>Alphaproteobacteria</taxon>
        <taxon>Rhodobacterales</taxon>
        <taxon>Roseobacteraceae</taxon>
        <taxon>Falsiruegeria</taxon>
    </lineage>
</organism>
<evidence type="ECO:0000256" key="1">
    <source>
        <dbReference type="SAM" id="SignalP"/>
    </source>
</evidence>
<protein>
    <recommendedName>
        <fullName evidence="2">VWFA domain-containing protein</fullName>
    </recommendedName>
</protein>
<keyword evidence="4" id="KW-1185">Reference proteome</keyword>
<dbReference type="EMBL" id="ONZG01000007">
    <property type="protein sequence ID" value="SPJ29434.1"/>
    <property type="molecule type" value="Genomic_DNA"/>
</dbReference>
<dbReference type="Proteomes" id="UP000244898">
    <property type="component" value="Unassembled WGS sequence"/>
</dbReference>
<dbReference type="Pfam" id="PF13519">
    <property type="entry name" value="VWA_2"/>
    <property type="match status" value="1"/>
</dbReference>
<proteinExistence type="predicted"/>
<dbReference type="Gene3D" id="3.40.50.410">
    <property type="entry name" value="von Willebrand factor, type A domain"/>
    <property type="match status" value="1"/>
</dbReference>
<dbReference type="AlphaFoldDB" id="A0A2R8CAG0"/>
<accession>A0A2R8CAG0</accession>
<feature type="signal peptide" evidence="1">
    <location>
        <begin position="1"/>
        <end position="20"/>
    </location>
</feature>
<evidence type="ECO:0000313" key="3">
    <source>
        <dbReference type="EMBL" id="SPJ29434.1"/>
    </source>
</evidence>
<feature type="domain" description="VWFA" evidence="2">
    <location>
        <begin position="25"/>
        <end position="204"/>
    </location>
</feature>
<gene>
    <name evidence="3" type="ORF">TRM7615_02953</name>
</gene>
<dbReference type="SMART" id="SM00327">
    <property type="entry name" value="VWA"/>
    <property type="match status" value="1"/>
</dbReference>
<dbReference type="RefSeq" id="WP_165821444.1">
    <property type="nucleotide sequence ID" value="NZ_ONZG01000007.1"/>
</dbReference>
<dbReference type="PROSITE" id="PS50234">
    <property type="entry name" value="VWFA"/>
    <property type="match status" value="1"/>
</dbReference>
<sequence>MRLPFLITCMLAVGATPLLAQERQSAILVLDGSGSMWGQIDGTAKITIAQDVVQELLTTLPGEQALGLTVYGHRRKGDCSDIETLVTPGAGTRDQIAGAVRGIKPKGKTPMADAVVAAAQALRHTEEAATVILVSDGIETCVPDVCAVARTLEETGVNFTAHVVGFDVKDPEALAQMQCLADETGGTFRSAANASELAAALTTVAAAPPEPEPEPEPVPIPTTFRAVEGDASTAFDDPVLWSLNGNGSAVFDAVQGNPVTQDLTEGSYTATAYRLITETEVSRQFVAVGAGPIEVVLTFPQALPKARIIAPDSAIAGSTLSVGWDGPNEAGDNIQIGLVGDTSYLSYTYTKDGNPLTLILPPHPGSYELRYVLNDRETIATYPIALTEPELALSHPDTVEAGSSFQVTWAGPNQGGDNIQIGPRGSDSYTGYQYTNKGNPVTLIAPAEPGDYEIRYSFRDRENILRLPITVTAMTVTLEFPATVEGGQVIPVTWIGPNQGGDNIQIGPAGSDTYTHYVYTREGSTVNLVAPIQPGNYEVRYSFRDRENILRMPLTVTAPEISLIAPESVAAGSQFQVGWKGPDQGGDNIQIGPVDSDSYTNYAYTRGKNPVTLTAPDTPGTYELRYKFRDRETAMRQTIEVK</sequence>